<dbReference type="CDD" id="cd04486">
    <property type="entry name" value="YhcR_OBF_like"/>
    <property type="match status" value="1"/>
</dbReference>
<gene>
    <name evidence="3" type="ORF">ACLA_037130</name>
</gene>
<feature type="domain" description="Endonuclease/exonuclease/phosphatase" evidence="2">
    <location>
        <begin position="300"/>
        <end position="577"/>
    </location>
</feature>
<dbReference type="OrthoDB" id="47488at2759"/>
<keyword evidence="1" id="KW-0732">Signal</keyword>
<dbReference type="GeneID" id="4702891"/>
<name>A1CK34_ASPCL</name>
<dbReference type="GO" id="GO:0004519">
    <property type="term" value="F:endonuclease activity"/>
    <property type="evidence" value="ECO:0007669"/>
    <property type="project" value="UniProtKB-KW"/>
</dbReference>
<dbReference type="AlphaFoldDB" id="A1CK34"/>
<dbReference type="Pfam" id="PF03372">
    <property type="entry name" value="Exo_endo_phos"/>
    <property type="match status" value="1"/>
</dbReference>
<evidence type="ECO:0000256" key="1">
    <source>
        <dbReference type="SAM" id="SignalP"/>
    </source>
</evidence>
<dbReference type="OMA" id="LWVTVKP"/>
<feature type="chain" id="PRO_5002633641" evidence="1">
    <location>
        <begin position="20"/>
        <end position="604"/>
    </location>
</feature>
<reference evidence="3 4" key="1">
    <citation type="journal article" date="2008" name="PLoS Genet.">
        <title>Genomic islands in the pathogenic filamentous fungus Aspergillus fumigatus.</title>
        <authorList>
            <person name="Fedorova N.D."/>
            <person name="Khaldi N."/>
            <person name="Joardar V.S."/>
            <person name="Maiti R."/>
            <person name="Amedeo P."/>
            <person name="Anderson M.J."/>
            <person name="Crabtree J."/>
            <person name="Silva J.C."/>
            <person name="Badger J.H."/>
            <person name="Albarraq A."/>
            <person name="Angiuoli S."/>
            <person name="Bussey H."/>
            <person name="Bowyer P."/>
            <person name="Cotty P.J."/>
            <person name="Dyer P.S."/>
            <person name="Egan A."/>
            <person name="Galens K."/>
            <person name="Fraser-Liggett C.M."/>
            <person name="Haas B.J."/>
            <person name="Inman J.M."/>
            <person name="Kent R."/>
            <person name="Lemieux S."/>
            <person name="Malavazi I."/>
            <person name="Orvis J."/>
            <person name="Roemer T."/>
            <person name="Ronning C.M."/>
            <person name="Sundaram J.P."/>
            <person name="Sutton G."/>
            <person name="Turner G."/>
            <person name="Venter J.C."/>
            <person name="White O.R."/>
            <person name="Whitty B.R."/>
            <person name="Youngman P."/>
            <person name="Wolfe K.H."/>
            <person name="Goldman G.H."/>
            <person name="Wortman J.R."/>
            <person name="Jiang B."/>
            <person name="Denning D.W."/>
            <person name="Nierman W.C."/>
        </authorList>
    </citation>
    <scope>NUCLEOTIDE SEQUENCE [LARGE SCALE GENOMIC DNA]</scope>
    <source>
        <strain evidence="4">ATCC 1007 / CBS 513.65 / DSM 816 / NCTC 3887 / NRRL 1</strain>
    </source>
</reference>
<keyword evidence="3" id="KW-0378">Hydrolase</keyword>
<evidence type="ECO:0000313" key="3">
    <source>
        <dbReference type="EMBL" id="EAW09508.1"/>
    </source>
</evidence>
<dbReference type="PANTHER" id="PTHR42834:SF1">
    <property type="entry name" value="ENDONUCLEASE_EXONUCLEASE_PHOSPHATASE FAMILY PROTEIN (AFU_ORTHOLOGUE AFUA_3G09210)"/>
    <property type="match status" value="1"/>
</dbReference>
<feature type="signal peptide" evidence="1">
    <location>
        <begin position="1"/>
        <end position="19"/>
    </location>
</feature>
<keyword evidence="3" id="KW-0255">Endonuclease</keyword>
<dbReference type="STRING" id="344612.A1CK34"/>
<proteinExistence type="predicted"/>
<dbReference type="Gene3D" id="3.60.10.10">
    <property type="entry name" value="Endonuclease/exonuclease/phosphatase"/>
    <property type="match status" value="1"/>
</dbReference>
<sequence length="604" mass="63152">MKSILSVCAAALLLNPTLAVTIAQLNGNKYLSPYDGQTVSRIHGLVTAIGSTGFYLRSTTPDTDAATSGSIYVYSSTAAAKVSVGDIVSLSGKVTEYRSSSAYVYLTELSSPSALRVTSSGNPVTPVVVGKGGLMPPTEQFSSLDGGDVLGLPNDASQISNVNPVLQPSSFGMDFWESLSGELVTVTGLRAVGKPNSYGDTGVVGDWKTTGGNERGGLTMRAKDSNPEAIVIGSPLDGSTNPTDTKLGDTLEDITGVVTQGFGSYRILPLTALSVTGSNSTSAAATNLVSDGTCSAVTFGSYNIDNFSSTSATLPKVAQHIAQYLKSPTIVFLQEIQDDDGPTDDGVVSANQTLASLAQSIADQGGINYNFVDINPIDDQDGGQPGGNIRVAYLYDPSVVRLHNPNPGSSTDANEVLPGAELKYNPGRIAPADAAWDHCRKPLAAAWETLDGKNKFFTINVHFTSKLGGSPIEGDARPPVNGDVSTRAAQAEVVAAFTSSILAQDSKAKILTAGDFNEFAFAQPLESFVADSGLQDLDVVAGVASTERYTYLYDLNCQQLDHMFISPALAAGAKMHHLHLNTWVSSSDQASDHDPTVALLNVCE</sequence>
<dbReference type="VEuPathDB" id="FungiDB:ACLA_037130"/>
<dbReference type="InterPro" id="IPR005135">
    <property type="entry name" value="Endo/exonuclease/phosphatase"/>
</dbReference>
<dbReference type="KEGG" id="act:ACLA_037130"/>
<dbReference type="PANTHER" id="PTHR42834">
    <property type="entry name" value="ENDONUCLEASE/EXONUCLEASE/PHOSPHATASE FAMILY PROTEIN (AFU_ORTHOLOGUE AFUA_3G09210)"/>
    <property type="match status" value="1"/>
</dbReference>
<organism evidence="3 4">
    <name type="scientific">Aspergillus clavatus (strain ATCC 1007 / CBS 513.65 / DSM 816 / NCTC 3887 / NRRL 1 / QM 1276 / 107)</name>
    <dbReference type="NCBI Taxonomy" id="344612"/>
    <lineage>
        <taxon>Eukaryota</taxon>
        <taxon>Fungi</taxon>
        <taxon>Dikarya</taxon>
        <taxon>Ascomycota</taxon>
        <taxon>Pezizomycotina</taxon>
        <taxon>Eurotiomycetes</taxon>
        <taxon>Eurotiomycetidae</taxon>
        <taxon>Eurotiales</taxon>
        <taxon>Aspergillaceae</taxon>
        <taxon>Aspergillus</taxon>
        <taxon>Aspergillus subgen. Fumigati</taxon>
    </lineage>
</organism>
<evidence type="ECO:0000313" key="4">
    <source>
        <dbReference type="Proteomes" id="UP000006701"/>
    </source>
</evidence>
<keyword evidence="4" id="KW-1185">Reference proteome</keyword>
<dbReference type="eggNOG" id="ENOG502QV0U">
    <property type="taxonomic scope" value="Eukaryota"/>
</dbReference>
<dbReference type="RefSeq" id="XP_001270934.1">
    <property type="nucleotide sequence ID" value="XM_001270933.1"/>
</dbReference>
<accession>A1CK34</accession>
<dbReference type="InterPro" id="IPR036691">
    <property type="entry name" value="Endo/exonu/phosph_ase_sf"/>
</dbReference>
<keyword evidence="3" id="KW-0540">Nuclease</keyword>
<protein>
    <submittedName>
        <fullName evidence="3">Endonuclease/exonuclease/phosphatase family protein</fullName>
    </submittedName>
</protein>
<dbReference type="Proteomes" id="UP000006701">
    <property type="component" value="Unassembled WGS sequence"/>
</dbReference>
<evidence type="ECO:0000259" key="2">
    <source>
        <dbReference type="Pfam" id="PF03372"/>
    </source>
</evidence>
<dbReference type="EMBL" id="DS027056">
    <property type="protein sequence ID" value="EAW09508.1"/>
    <property type="molecule type" value="Genomic_DNA"/>
</dbReference>
<dbReference type="HOGENOM" id="CLU_003608_0_0_1"/>
<dbReference type="SUPFAM" id="SSF56219">
    <property type="entry name" value="DNase I-like"/>
    <property type="match status" value="1"/>
</dbReference>